<dbReference type="PROSITE" id="PS50011">
    <property type="entry name" value="PROTEIN_KINASE_DOM"/>
    <property type="match status" value="1"/>
</dbReference>
<protein>
    <recommendedName>
        <fullName evidence="1">non-specific serine/threonine protein kinase</fullName>
        <ecNumber evidence="1">2.7.11.1</ecNumber>
    </recommendedName>
</protein>
<evidence type="ECO:0000256" key="12">
    <source>
        <dbReference type="RuleBase" id="RU000304"/>
    </source>
</evidence>
<keyword evidence="3" id="KW-0808">Transferase</keyword>
<dbReference type="GO" id="GO:0004694">
    <property type="term" value="F:eukaryotic translation initiation factor 2alpha kinase activity"/>
    <property type="evidence" value="ECO:0007669"/>
    <property type="project" value="TreeGrafter"/>
</dbReference>
<dbReference type="GO" id="GO:0005524">
    <property type="term" value="F:ATP binding"/>
    <property type="evidence" value="ECO:0007669"/>
    <property type="project" value="UniProtKB-UniRule"/>
</dbReference>
<keyword evidence="6 11" id="KW-0067">ATP-binding</keyword>
<evidence type="ECO:0000256" key="7">
    <source>
        <dbReference type="ARBA" id="ARBA00023193"/>
    </source>
</evidence>
<feature type="non-terminal residue" evidence="14">
    <location>
        <position position="231"/>
    </location>
</feature>
<evidence type="ECO:0000256" key="4">
    <source>
        <dbReference type="ARBA" id="ARBA00022741"/>
    </source>
</evidence>
<dbReference type="InterPro" id="IPR050339">
    <property type="entry name" value="CC_SR_Kinase"/>
</dbReference>
<evidence type="ECO:0000259" key="13">
    <source>
        <dbReference type="PROSITE" id="PS50011"/>
    </source>
</evidence>
<dbReference type="InterPro" id="IPR017441">
    <property type="entry name" value="Protein_kinase_ATP_BS"/>
</dbReference>
<dbReference type="PANTHER" id="PTHR11042">
    <property type="entry name" value="EUKARYOTIC TRANSLATION INITIATION FACTOR 2-ALPHA KINASE EIF2-ALPHA KINASE -RELATED"/>
    <property type="match status" value="1"/>
</dbReference>
<dbReference type="OrthoDB" id="248923at2759"/>
<evidence type="ECO:0000256" key="3">
    <source>
        <dbReference type="ARBA" id="ARBA00022679"/>
    </source>
</evidence>
<keyword evidence="4 11" id="KW-0547">Nucleotide-binding</keyword>
<dbReference type="PANTHER" id="PTHR11042:SF160">
    <property type="entry name" value="EUKARYOTIC TRANSLATION INITIATION FACTOR 2-ALPHA KINASE 1"/>
    <property type="match status" value="1"/>
</dbReference>
<evidence type="ECO:0000256" key="6">
    <source>
        <dbReference type="ARBA" id="ARBA00022840"/>
    </source>
</evidence>
<dbReference type="EMBL" id="CAJPVJ010012894">
    <property type="protein sequence ID" value="CAG2174564.1"/>
    <property type="molecule type" value="Genomic_DNA"/>
</dbReference>
<dbReference type="SMART" id="SM00220">
    <property type="entry name" value="S_TKc"/>
    <property type="match status" value="1"/>
</dbReference>
<dbReference type="PROSITE" id="PS00107">
    <property type="entry name" value="PROTEIN_KINASE_ATP"/>
    <property type="match status" value="1"/>
</dbReference>
<evidence type="ECO:0000256" key="1">
    <source>
        <dbReference type="ARBA" id="ARBA00012513"/>
    </source>
</evidence>
<evidence type="ECO:0000313" key="14">
    <source>
        <dbReference type="EMBL" id="CAD7657378.1"/>
    </source>
</evidence>
<dbReference type="Gene3D" id="3.30.200.20">
    <property type="entry name" value="Phosphorylase Kinase, domain 1"/>
    <property type="match status" value="1"/>
</dbReference>
<accession>A0A7R9QTQ3</accession>
<dbReference type="GO" id="GO:0005737">
    <property type="term" value="C:cytoplasm"/>
    <property type="evidence" value="ECO:0007669"/>
    <property type="project" value="TreeGrafter"/>
</dbReference>
<dbReference type="PROSITE" id="PS00108">
    <property type="entry name" value="PROTEIN_KINASE_ST"/>
    <property type="match status" value="1"/>
</dbReference>
<reference evidence="14" key="1">
    <citation type="submission" date="2020-11" db="EMBL/GenBank/DDBJ databases">
        <authorList>
            <person name="Tran Van P."/>
        </authorList>
    </citation>
    <scope>NUCLEOTIDE SEQUENCE</scope>
</reference>
<dbReference type="GO" id="GO:0017148">
    <property type="term" value="P:negative regulation of translation"/>
    <property type="evidence" value="ECO:0007669"/>
    <property type="project" value="UniProtKB-KW"/>
</dbReference>
<proteinExistence type="inferred from homology"/>
<dbReference type="AlphaFoldDB" id="A0A7R9QTQ3"/>
<gene>
    <name evidence="14" type="ORF">ONB1V03_LOCUS14008</name>
</gene>
<feature type="domain" description="Protein kinase" evidence="13">
    <location>
        <begin position="12"/>
        <end position="231"/>
    </location>
</feature>
<comment type="catalytic activity">
    <reaction evidence="10">
        <text>L-seryl-[protein] + ATP = O-phospho-L-seryl-[protein] + ADP + H(+)</text>
        <dbReference type="Rhea" id="RHEA:17989"/>
        <dbReference type="Rhea" id="RHEA-COMP:9863"/>
        <dbReference type="Rhea" id="RHEA-COMP:11604"/>
        <dbReference type="ChEBI" id="CHEBI:15378"/>
        <dbReference type="ChEBI" id="CHEBI:29999"/>
        <dbReference type="ChEBI" id="CHEBI:30616"/>
        <dbReference type="ChEBI" id="CHEBI:83421"/>
        <dbReference type="ChEBI" id="CHEBI:456216"/>
        <dbReference type="EC" id="2.7.11.1"/>
    </reaction>
    <physiologicalReaction direction="left-to-right" evidence="10">
        <dbReference type="Rhea" id="RHEA:17990"/>
    </physiologicalReaction>
</comment>
<evidence type="ECO:0000256" key="5">
    <source>
        <dbReference type="ARBA" id="ARBA00022777"/>
    </source>
</evidence>
<dbReference type="EC" id="2.7.11.1" evidence="1"/>
<keyword evidence="2 12" id="KW-0723">Serine/threonine-protein kinase</keyword>
<comment type="similarity">
    <text evidence="8">Belongs to the protein kinase superfamily. Ser/Thr protein kinase family. GCN2 subfamily.</text>
</comment>
<name>A0A7R9QTQ3_9ACAR</name>
<evidence type="ECO:0000256" key="2">
    <source>
        <dbReference type="ARBA" id="ARBA00022527"/>
    </source>
</evidence>
<sequence>NNSFENKYSNLFEELSPIGSGGFGTVYKVKHKIDKQLYAVKILKFENVIDEYLTYIYNEMETLKQKRSEYVVKYFNSWRDDNIIYTRMELCSQNLKNILEVKPQVFDRQSGEAMDCVEYFISCEIYRQILESVQYLHELNPQIIHRDLKPENILITENVRNGRFIKLCDFGLATVHDKRIHYRTSNKHTPGVCTLKYQAPEIVQGNKYGHKADIYSLALIGGELFELDTNE</sequence>
<evidence type="ECO:0000313" key="15">
    <source>
        <dbReference type="Proteomes" id="UP000728032"/>
    </source>
</evidence>
<dbReference type="InterPro" id="IPR008271">
    <property type="entry name" value="Ser/Thr_kinase_AS"/>
</dbReference>
<dbReference type="InterPro" id="IPR011009">
    <property type="entry name" value="Kinase-like_dom_sf"/>
</dbReference>
<keyword evidence="5" id="KW-0418">Kinase</keyword>
<dbReference type="SUPFAM" id="SSF56112">
    <property type="entry name" value="Protein kinase-like (PK-like)"/>
    <property type="match status" value="1"/>
</dbReference>
<evidence type="ECO:0000256" key="8">
    <source>
        <dbReference type="ARBA" id="ARBA00037982"/>
    </source>
</evidence>
<dbReference type="Proteomes" id="UP000728032">
    <property type="component" value="Unassembled WGS sequence"/>
</dbReference>
<organism evidence="14">
    <name type="scientific">Oppiella nova</name>
    <dbReference type="NCBI Taxonomy" id="334625"/>
    <lineage>
        <taxon>Eukaryota</taxon>
        <taxon>Metazoa</taxon>
        <taxon>Ecdysozoa</taxon>
        <taxon>Arthropoda</taxon>
        <taxon>Chelicerata</taxon>
        <taxon>Arachnida</taxon>
        <taxon>Acari</taxon>
        <taxon>Acariformes</taxon>
        <taxon>Sarcoptiformes</taxon>
        <taxon>Oribatida</taxon>
        <taxon>Brachypylina</taxon>
        <taxon>Oppioidea</taxon>
        <taxon>Oppiidae</taxon>
        <taxon>Oppiella</taxon>
    </lineage>
</organism>
<evidence type="ECO:0000256" key="10">
    <source>
        <dbReference type="ARBA" id="ARBA00048977"/>
    </source>
</evidence>
<dbReference type="Gene3D" id="1.10.510.10">
    <property type="entry name" value="Transferase(Phosphotransferase) domain 1"/>
    <property type="match status" value="1"/>
</dbReference>
<keyword evidence="15" id="KW-1185">Reference proteome</keyword>
<comment type="catalytic activity">
    <reaction evidence="9">
        <text>L-threonyl-[protein] + ATP = O-phospho-L-threonyl-[protein] + ADP + H(+)</text>
        <dbReference type="Rhea" id="RHEA:46608"/>
        <dbReference type="Rhea" id="RHEA-COMP:11060"/>
        <dbReference type="Rhea" id="RHEA-COMP:11605"/>
        <dbReference type="ChEBI" id="CHEBI:15378"/>
        <dbReference type="ChEBI" id="CHEBI:30013"/>
        <dbReference type="ChEBI" id="CHEBI:30616"/>
        <dbReference type="ChEBI" id="CHEBI:61977"/>
        <dbReference type="ChEBI" id="CHEBI:456216"/>
        <dbReference type="EC" id="2.7.11.1"/>
    </reaction>
    <physiologicalReaction direction="left-to-right" evidence="9">
        <dbReference type="Rhea" id="RHEA:46609"/>
    </physiologicalReaction>
</comment>
<feature type="non-terminal residue" evidence="14">
    <location>
        <position position="1"/>
    </location>
</feature>
<dbReference type="EMBL" id="OC927719">
    <property type="protein sequence ID" value="CAD7657378.1"/>
    <property type="molecule type" value="Genomic_DNA"/>
</dbReference>
<dbReference type="Pfam" id="PF00069">
    <property type="entry name" value="Pkinase"/>
    <property type="match status" value="1"/>
</dbReference>
<evidence type="ECO:0000256" key="11">
    <source>
        <dbReference type="PROSITE-ProRule" id="PRU10141"/>
    </source>
</evidence>
<keyword evidence="7" id="KW-0652">Protein synthesis inhibitor</keyword>
<dbReference type="GO" id="GO:0005634">
    <property type="term" value="C:nucleus"/>
    <property type="evidence" value="ECO:0007669"/>
    <property type="project" value="TreeGrafter"/>
</dbReference>
<feature type="binding site" evidence="11">
    <location>
        <position position="41"/>
    </location>
    <ligand>
        <name>ATP</name>
        <dbReference type="ChEBI" id="CHEBI:30616"/>
    </ligand>
</feature>
<evidence type="ECO:0000256" key="9">
    <source>
        <dbReference type="ARBA" id="ARBA00048659"/>
    </source>
</evidence>
<dbReference type="InterPro" id="IPR000719">
    <property type="entry name" value="Prot_kinase_dom"/>
</dbReference>